<evidence type="ECO:0000259" key="1">
    <source>
        <dbReference type="Pfam" id="PF08241"/>
    </source>
</evidence>
<dbReference type="PANTHER" id="PTHR43460:SF1">
    <property type="entry name" value="METHYLTRANSFERASE TYPE 11 DOMAIN-CONTAINING PROTEIN"/>
    <property type="match status" value="1"/>
</dbReference>
<accession>A0A0F9TE69</accession>
<dbReference type="AlphaFoldDB" id="A0A0F9TE69"/>
<dbReference type="InterPro" id="IPR029063">
    <property type="entry name" value="SAM-dependent_MTases_sf"/>
</dbReference>
<evidence type="ECO:0000313" key="2">
    <source>
        <dbReference type="EMBL" id="KKN47336.1"/>
    </source>
</evidence>
<gene>
    <name evidence="2" type="ORF">LCGC14_0663950</name>
</gene>
<dbReference type="EMBL" id="LAZR01001282">
    <property type="protein sequence ID" value="KKN47336.1"/>
    <property type="molecule type" value="Genomic_DNA"/>
</dbReference>
<proteinExistence type="predicted"/>
<dbReference type="GO" id="GO:0008757">
    <property type="term" value="F:S-adenosylmethionine-dependent methyltransferase activity"/>
    <property type="evidence" value="ECO:0007669"/>
    <property type="project" value="InterPro"/>
</dbReference>
<sequence length="253" mass="29371">MEDDDLFDFLMSEAKRPFSGWDFSYINNRLVEFPLKWNYYSKILPLKRRAESLLDMGTGGGEFLASLAPLPNHTCATEGYEPNFSIAKKKLEPLGVIVVNCQNENLSFNNEEFELIIDRHANYNPKEVFRTLKQGGIFITQQVGDNNNFKLRFTLNGNLDLHREREGSLELAVNELEAAGFEILERKEDFTMTRIFDVGAIVYYLKAISFEFPDFTVEKYYDKLVEINQHINDNGYLDLPRNNHRYLIIAKKS</sequence>
<name>A0A0F9TE69_9ZZZZ</name>
<dbReference type="Gene3D" id="3.40.50.150">
    <property type="entry name" value="Vaccinia Virus protein VP39"/>
    <property type="match status" value="1"/>
</dbReference>
<dbReference type="InterPro" id="IPR013216">
    <property type="entry name" value="Methyltransf_11"/>
</dbReference>
<comment type="caution">
    <text evidence="2">The sequence shown here is derived from an EMBL/GenBank/DDBJ whole genome shotgun (WGS) entry which is preliminary data.</text>
</comment>
<reference evidence="2" key="1">
    <citation type="journal article" date="2015" name="Nature">
        <title>Complex archaea that bridge the gap between prokaryotes and eukaryotes.</title>
        <authorList>
            <person name="Spang A."/>
            <person name="Saw J.H."/>
            <person name="Jorgensen S.L."/>
            <person name="Zaremba-Niedzwiedzka K."/>
            <person name="Martijn J."/>
            <person name="Lind A.E."/>
            <person name="van Eijk R."/>
            <person name="Schleper C."/>
            <person name="Guy L."/>
            <person name="Ettema T.J."/>
        </authorList>
    </citation>
    <scope>NUCLEOTIDE SEQUENCE</scope>
</reference>
<organism evidence="2">
    <name type="scientific">marine sediment metagenome</name>
    <dbReference type="NCBI Taxonomy" id="412755"/>
    <lineage>
        <taxon>unclassified sequences</taxon>
        <taxon>metagenomes</taxon>
        <taxon>ecological metagenomes</taxon>
    </lineage>
</organism>
<feature type="domain" description="Methyltransferase type 11" evidence="1">
    <location>
        <begin position="54"/>
        <end position="139"/>
    </location>
</feature>
<dbReference type="Pfam" id="PF08241">
    <property type="entry name" value="Methyltransf_11"/>
    <property type="match status" value="1"/>
</dbReference>
<dbReference type="InterPro" id="IPR052939">
    <property type="entry name" value="23S_rRNA_MeTrnsfrase_RlmA"/>
</dbReference>
<protein>
    <recommendedName>
        <fullName evidence="1">Methyltransferase type 11 domain-containing protein</fullName>
    </recommendedName>
</protein>
<dbReference type="PANTHER" id="PTHR43460">
    <property type="entry name" value="METHYLTRANSFERASE"/>
    <property type="match status" value="1"/>
</dbReference>
<dbReference type="SUPFAM" id="SSF53335">
    <property type="entry name" value="S-adenosyl-L-methionine-dependent methyltransferases"/>
    <property type="match status" value="1"/>
</dbReference>